<protein>
    <submittedName>
        <fullName evidence="1">Uncharacterized protein</fullName>
    </submittedName>
</protein>
<evidence type="ECO:0000313" key="2">
    <source>
        <dbReference type="Proteomes" id="UP000494115"/>
    </source>
</evidence>
<organism evidence="1 2">
    <name type="scientific">Pararobbsia alpina</name>
    <dbReference type="NCBI Taxonomy" id="621374"/>
    <lineage>
        <taxon>Bacteria</taxon>
        <taxon>Pseudomonadati</taxon>
        <taxon>Pseudomonadota</taxon>
        <taxon>Betaproteobacteria</taxon>
        <taxon>Burkholderiales</taxon>
        <taxon>Burkholderiaceae</taxon>
        <taxon>Pararobbsia</taxon>
    </lineage>
</organism>
<gene>
    <name evidence="1" type="ORF">LMG28138_05464</name>
</gene>
<reference evidence="1 2" key="1">
    <citation type="submission" date="2020-04" db="EMBL/GenBank/DDBJ databases">
        <authorList>
            <person name="De Canck E."/>
        </authorList>
    </citation>
    <scope>NUCLEOTIDE SEQUENCE [LARGE SCALE GENOMIC DNA]</scope>
    <source>
        <strain evidence="1 2">LMG 28138</strain>
    </source>
</reference>
<sequence length="60" mass="6952">MNREGCLHKILKLRVPESASIQGELSLNTLVDRTERYPDFLSEIMLAYPDSLLGHFLEYK</sequence>
<dbReference type="Proteomes" id="UP000494115">
    <property type="component" value="Unassembled WGS sequence"/>
</dbReference>
<dbReference type="EMBL" id="CADIKM010000061">
    <property type="protein sequence ID" value="CAB3804113.1"/>
    <property type="molecule type" value="Genomic_DNA"/>
</dbReference>
<proteinExistence type="predicted"/>
<dbReference type="AlphaFoldDB" id="A0A6S7BMK5"/>
<name>A0A6S7BMK5_9BURK</name>
<accession>A0A6S7BMK5</accession>
<evidence type="ECO:0000313" key="1">
    <source>
        <dbReference type="EMBL" id="CAB3804113.1"/>
    </source>
</evidence>
<keyword evidence="2" id="KW-1185">Reference proteome</keyword>